<name>A0A250XIZ0_9CHLO</name>
<dbReference type="Proteomes" id="UP000232323">
    <property type="component" value="Unassembled WGS sequence"/>
</dbReference>
<evidence type="ECO:0000313" key="2">
    <source>
        <dbReference type="EMBL" id="GAX83044.1"/>
    </source>
</evidence>
<sequence>MMGGIPERAQLEKSSKPTTQRVKGTRLYGPSVARGSLHEYISTQQPNNQYLQSNANASWFAGSTAQRYGQSKQCRSAPRQTVYEGWGYERQAGRRSASSESAHEASRWYDGQPVKRTGQFLDKIQSQQSFDAQASLSTSEATSDVTSRRSIHGVRTQIRVPGQLTFRVADKTYLKPNQRTELSRLLRSADKRVTRSGIPLRVYRYAIDDLRLYNALEASGVAGQVIVVDAVEDADVVLATRRKRTGKDVPLLKAQRTAENAGLPYFQLPTVSPLAVMEVLSPLLGLPEVPEHLLAPAQMAAARRLPKPDVVDDVIMRQHDAVLGASGRQPDASSGSKISSALEALLGGVGGRGTVEQMTAGQSGDVLVIQEADSISGLDLRSSSNTVSCSRQASIKIEENGQGTVGTSPHTVCHGDGTIRTPPDNFFDGIDAMENRQYMLPSNPYDRLGAGGKGRTSLILLRPVSRGIFKGLKMRRK</sequence>
<dbReference type="OrthoDB" id="552808at2759"/>
<gene>
    <name evidence="2" type="ORF">CEUSTIGMA_g10470.t1</name>
</gene>
<evidence type="ECO:0000313" key="3">
    <source>
        <dbReference type="Proteomes" id="UP000232323"/>
    </source>
</evidence>
<keyword evidence="3" id="KW-1185">Reference proteome</keyword>
<reference evidence="2 3" key="1">
    <citation type="submission" date="2017-08" db="EMBL/GenBank/DDBJ databases">
        <title>Acidophilic green algal genome provides insights into adaptation to an acidic environment.</title>
        <authorList>
            <person name="Hirooka S."/>
            <person name="Hirose Y."/>
            <person name="Kanesaki Y."/>
            <person name="Higuchi S."/>
            <person name="Fujiwara T."/>
            <person name="Onuma R."/>
            <person name="Era A."/>
            <person name="Ohbayashi R."/>
            <person name="Uzuka A."/>
            <person name="Nozaki H."/>
            <person name="Yoshikawa H."/>
            <person name="Miyagishima S.Y."/>
        </authorList>
    </citation>
    <scope>NUCLEOTIDE SEQUENCE [LARGE SCALE GENOMIC DNA]</scope>
    <source>
        <strain evidence="2 3">NIES-2499</strain>
    </source>
</reference>
<evidence type="ECO:0000256" key="1">
    <source>
        <dbReference type="SAM" id="MobiDB-lite"/>
    </source>
</evidence>
<comment type="caution">
    <text evidence="2">The sequence shown here is derived from an EMBL/GenBank/DDBJ whole genome shotgun (WGS) entry which is preliminary data.</text>
</comment>
<accession>A0A250XIZ0</accession>
<organism evidence="2 3">
    <name type="scientific">Chlamydomonas eustigma</name>
    <dbReference type="NCBI Taxonomy" id="1157962"/>
    <lineage>
        <taxon>Eukaryota</taxon>
        <taxon>Viridiplantae</taxon>
        <taxon>Chlorophyta</taxon>
        <taxon>core chlorophytes</taxon>
        <taxon>Chlorophyceae</taxon>
        <taxon>CS clade</taxon>
        <taxon>Chlamydomonadales</taxon>
        <taxon>Chlamydomonadaceae</taxon>
        <taxon>Chlamydomonas</taxon>
    </lineage>
</organism>
<dbReference type="AlphaFoldDB" id="A0A250XIZ0"/>
<feature type="region of interest" description="Disordered" evidence="1">
    <location>
        <begin position="1"/>
        <end position="29"/>
    </location>
</feature>
<protein>
    <submittedName>
        <fullName evidence="2">Uncharacterized protein</fullName>
    </submittedName>
</protein>
<proteinExistence type="predicted"/>
<dbReference type="EMBL" id="BEGY01000090">
    <property type="protein sequence ID" value="GAX83044.1"/>
    <property type="molecule type" value="Genomic_DNA"/>
</dbReference>
<feature type="region of interest" description="Disordered" evidence="1">
    <location>
        <begin position="90"/>
        <end position="109"/>
    </location>
</feature>